<keyword evidence="1" id="KW-0812">Transmembrane</keyword>
<feature type="transmembrane region" description="Helical" evidence="1">
    <location>
        <begin position="21"/>
        <end position="54"/>
    </location>
</feature>
<keyword evidence="1" id="KW-0472">Membrane</keyword>
<sequence>MLHFAEKTEIGKHAIHTAGAAAVGAVVAAAPVLVPVAIAAGPIALVGVAAYGLWKWLDS</sequence>
<protein>
    <submittedName>
        <fullName evidence="2">Uncharacterized protein</fullName>
    </submittedName>
</protein>
<reference evidence="3" key="1">
    <citation type="submission" date="2017-06" db="EMBL/GenBank/DDBJ databases">
        <title>Genome analysis of Fimbriiglobus ruber SP5, the first member of the order Planctomycetales with confirmed chitinolytic capability.</title>
        <authorList>
            <person name="Ravin N.V."/>
            <person name="Rakitin A.L."/>
            <person name="Ivanova A.A."/>
            <person name="Beletsky A.V."/>
            <person name="Kulichevskaya I.S."/>
            <person name="Mardanov A.V."/>
            <person name="Dedysh S.N."/>
        </authorList>
    </citation>
    <scope>NUCLEOTIDE SEQUENCE [LARGE SCALE GENOMIC DNA]</scope>
    <source>
        <strain evidence="3">SP5</strain>
    </source>
</reference>
<proteinExistence type="predicted"/>
<name>A0A225E424_9BACT</name>
<gene>
    <name evidence="2" type="ORF">FRUB_01879</name>
</gene>
<dbReference type="EMBL" id="NIDE01000002">
    <property type="protein sequence ID" value="OWK45548.1"/>
    <property type="molecule type" value="Genomic_DNA"/>
</dbReference>
<keyword evidence="3" id="KW-1185">Reference proteome</keyword>
<evidence type="ECO:0000256" key="1">
    <source>
        <dbReference type="SAM" id="Phobius"/>
    </source>
</evidence>
<evidence type="ECO:0000313" key="3">
    <source>
        <dbReference type="Proteomes" id="UP000214646"/>
    </source>
</evidence>
<accession>A0A225E424</accession>
<dbReference type="Proteomes" id="UP000214646">
    <property type="component" value="Unassembled WGS sequence"/>
</dbReference>
<evidence type="ECO:0000313" key="2">
    <source>
        <dbReference type="EMBL" id="OWK45548.1"/>
    </source>
</evidence>
<dbReference type="AlphaFoldDB" id="A0A225E424"/>
<organism evidence="2 3">
    <name type="scientific">Fimbriiglobus ruber</name>
    <dbReference type="NCBI Taxonomy" id="1908690"/>
    <lineage>
        <taxon>Bacteria</taxon>
        <taxon>Pseudomonadati</taxon>
        <taxon>Planctomycetota</taxon>
        <taxon>Planctomycetia</taxon>
        <taxon>Gemmatales</taxon>
        <taxon>Gemmataceae</taxon>
        <taxon>Fimbriiglobus</taxon>
    </lineage>
</organism>
<comment type="caution">
    <text evidence="2">The sequence shown here is derived from an EMBL/GenBank/DDBJ whole genome shotgun (WGS) entry which is preliminary data.</text>
</comment>
<keyword evidence="1" id="KW-1133">Transmembrane helix</keyword>